<dbReference type="RefSeq" id="WP_124142940.1">
    <property type="nucleotide sequence ID" value="NZ_CAWOKI010000179.1"/>
</dbReference>
<dbReference type="GO" id="GO:0016020">
    <property type="term" value="C:membrane"/>
    <property type="evidence" value="ECO:0007669"/>
    <property type="project" value="InterPro"/>
</dbReference>
<evidence type="ECO:0000256" key="2">
    <source>
        <dbReference type="ARBA" id="ARBA00022737"/>
    </source>
</evidence>
<organism evidence="5 6">
    <name type="scientific">Okeania hirsuta</name>
    <dbReference type="NCBI Taxonomy" id="1458930"/>
    <lineage>
        <taxon>Bacteria</taxon>
        <taxon>Bacillati</taxon>
        <taxon>Cyanobacteriota</taxon>
        <taxon>Cyanophyceae</taxon>
        <taxon>Oscillatoriophycideae</taxon>
        <taxon>Oscillatoriales</taxon>
        <taxon>Microcoleaceae</taxon>
        <taxon>Okeania</taxon>
    </lineage>
</organism>
<evidence type="ECO:0000256" key="1">
    <source>
        <dbReference type="ARBA" id="ARBA00022729"/>
    </source>
</evidence>
<evidence type="ECO:0000313" key="5">
    <source>
        <dbReference type="EMBL" id="RQH27400.1"/>
    </source>
</evidence>
<dbReference type="InterPro" id="IPR038081">
    <property type="entry name" value="CalX-like_sf"/>
</dbReference>
<protein>
    <recommendedName>
        <fullName evidence="4">Calx-beta domain-containing protein</fullName>
    </recommendedName>
</protein>
<feature type="domain" description="Calx-beta" evidence="4">
    <location>
        <begin position="344"/>
        <end position="417"/>
    </location>
</feature>
<dbReference type="AlphaFoldDB" id="A0A3N6P4I3"/>
<dbReference type="SUPFAM" id="SSF141072">
    <property type="entry name" value="CalX-like"/>
    <property type="match status" value="2"/>
</dbReference>
<dbReference type="Gene3D" id="2.60.40.2030">
    <property type="match status" value="2"/>
</dbReference>
<gene>
    <name evidence="5" type="ORF">D5R40_27940</name>
</gene>
<comment type="caution">
    <text evidence="5">The sequence shown here is derived from an EMBL/GenBank/DDBJ whole genome shotgun (WGS) entry which is preliminary data.</text>
</comment>
<dbReference type="GO" id="GO:0007154">
    <property type="term" value="P:cell communication"/>
    <property type="evidence" value="ECO:0007669"/>
    <property type="project" value="InterPro"/>
</dbReference>
<reference evidence="5 6" key="1">
    <citation type="journal article" date="2018" name="ACS Chem. Biol.">
        <title>Ketoreductase domain dysfunction expands chemodiversity: malyngamide biosynthesis in the cyanobacterium Okeania hirsuta.</title>
        <authorList>
            <person name="Moss N.A."/>
            <person name="Leao T."/>
            <person name="Rankin M."/>
            <person name="McCullough T.M."/>
            <person name="Qu P."/>
            <person name="Korobeynikov A."/>
            <person name="Smith J.L."/>
            <person name="Gerwick L."/>
            <person name="Gerwick W.H."/>
        </authorList>
    </citation>
    <scope>NUCLEOTIDE SEQUENCE [LARGE SCALE GENOMIC DNA]</scope>
    <source>
        <strain evidence="5 6">PAB10Feb10-1</strain>
    </source>
</reference>
<dbReference type="OrthoDB" id="467677at2"/>
<sequence length="576" mass="60894">MPTIQQVSDTPDIQVIRSESPGETLDGGSGIDIYKGISGGQDVFVLGGDGTLPLLQSILPDVPLTGVIADSRAPGSIIIDFNVGEDIIQFTDGLTTAQRVFVDFELPTEPFYNLFVPEGTPLQEAINTAETSLGTSAEDLDPNSNNVLEGAAIINPFDSTITGVVLNITPNELRAVLERGDNIPGEDSIEPIVTINTFTPNITEGQTGQFFVNINSLQNNDIVVNYAVDGTATNGLDYTTIPLSVLIPAGSTSVPIDINAIIEDDVIVEPVETVNLTLQDSDTYNLGEINTATININDIETLPLPLPVVAVNTINPNITEGGVPGQFIFSINSPQNNNIAINYTIGGTATNGIDYQAITLPFVTIPAGTNSAVININSIADGIPEPVETVNLNLQPSGNNSYIVGGVNAATININDTLAVREIDFDSAGDLREYPIDPLTGVTFNNALGIVSFAQTGSGNFTDSVVDVNPASQGRAITYSQGNSIIMNVPDGFSELSFRYASPFVNHQVVVYDGPNATGNVLANEILDRTSDSLATPGAYVLTPEEQQINFNGFAQSVSFGSEPNKLIIDDIRLFG</sequence>
<dbReference type="Pfam" id="PF03160">
    <property type="entry name" value="Calx-beta"/>
    <property type="match status" value="2"/>
</dbReference>
<dbReference type="InterPro" id="IPR003644">
    <property type="entry name" value="Calx_beta"/>
</dbReference>
<name>A0A3N6P4I3_9CYAN</name>
<feature type="domain" description="Calx-beta" evidence="4">
    <location>
        <begin position="203"/>
        <end position="298"/>
    </location>
</feature>
<dbReference type="Proteomes" id="UP000269154">
    <property type="component" value="Unassembled WGS sequence"/>
</dbReference>
<evidence type="ECO:0000313" key="6">
    <source>
        <dbReference type="Proteomes" id="UP000269154"/>
    </source>
</evidence>
<keyword evidence="1" id="KW-0732">Signal</keyword>
<keyword evidence="3" id="KW-0106">Calcium</keyword>
<dbReference type="EMBL" id="RCBY01000263">
    <property type="protein sequence ID" value="RQH27400.1"/>
    <property type="molecule type" value="Genomic_DNA"/>
</dbReference>
<keyword evidence="6" id="KW-1185">Reference proteome</keyword>
<evidence type="ECO:0000259" key="4">
    <source>
        <dbReference type="Pfam" id="PF03160"/>
    </source>
</evidence>
<keyword evidence="2" id="KW-0677">Repeat</keyword>
<evidence type="ECO:0000256" key="3">
    <source>
        <dbReference type="ARBA" id="ARBA00022837"/>
    </source>
</evidence>
<accession>A0A3N6P4I3</accession>
<proteinExistence type="predicted"/>